<evidence type="ECO:0000256" key="5">
    <source>
        <dbReference type="HAMAP-Rule" id="MF_01419"/>
    </source>
</evidence>
<keyword evidence="8" id="KW-1185">Reference proteome</keyword>
<sequence length="226" mass="24583">MKFKAIAVDIDGTITFRDRSLDLVAIDSLRSHDVPVVLSTGNILCYAHAAARLIGVGGIVIAENGGIVSPGFDTVPIVSEYMIECQQAFDLLSGKFELTKLDPEHRKTEIVLRRNFDLELARQILYDHGFNVEIIDTHFAIHIKSREVNKGTGLIKVAELMGLKPKDFVAIGDSVNDVEMLEVAGFGIAVGNRDPELRSVADYTATLPYGAGAAEGIAYLRGRSLI</sequence>
<feature type="active site" description="Nucleophile" evidence="5">
    <location>
        <position position="9"/>
    </location>
</feature>
<dbReference type="HOGENOM" id="CLU_044146_2_0_2"/>
<feature type="binding site" evidence="5">
    <location>
        <position position="177"/>
    </location>
    <ligand>
        <name>Mg(2+)</name>
        <dbReference type="ChEBI" id="CHEBI:18420"/>
    </ligand>
</feature>
<name>L0L201_METHD</name>
<organism evidence="7 8">
    <name type="scientific">Methanomethylovorans hollandica (strain DSM 15978 / NBRC 107637 / DMS1)</name>
    <dbReference type="NCBI Taxonomy" id="867904"/>
    <lineage>
        <taxon>Archaea</taxon>
        <taxon>Methanobacteriati</taxon>
        <taxon>Methanobacteriota</taxon>
        <taxon>Stenosarchaea group</taxon>
        <taxon>Methanomicrobia</taxon>
        <taxon>Methanosarcinales</taxon>
        <taxon>Methanosarcinaceae</taxon>
        <taxon>Methanomethylovorans</taxon>
    </lineage>
</organism>
<keyword evidence="2 5" id="KW-0378">Hydrolase</keyword>
<dbReference type="EMBL" id="CP003362">
    <property type="protein sequence ID" value="AGB50443.1"/>
    <property type="molecule type" value="Genomic_DNA"/>
</dbReference>
<dbReference type="GO" id="GO:0000287">
    <property type="term" value="F:magnesium ion binding"/>
    <property type="evidence" value="ECO:0007669"/>
    <property type="project" value="InterPro"/>
</dbReference>
<dbReference type="InterPro" id="IPR036412">
    <property type="entry name" value="HAD-like_sf"/>
</dbReference>
<dbReference type="PANTHER" id="PTHR10000">
    <property type="entry name" value="PHOSPHOSERINE PHOSPHATASE"/>
    <property type="match status" value="1"/>
</dbReference>
<comment type="function">
    <text evidence="5">Catalyzes the dephosphorylation of 2-phosphoglycolate.</text>
</comment>
<evidence type="ECO:0000256" key="1">
    <source>
        <dbReference type="ARBA" id="ARBA00022723"/>
    </source>
</evidence>
<evidence type="ECO:0000313" key="7">
    <source>
        <dbReference type="EMBL" id="AGB50443.1"/>
    </source>
</evidence>
<reference evidence="8" key="1">
    <citation type="submission" date="2012-02" db="EMBL/GenBank/DDBJ databases">
        <title>Complete sequence of chromosome of Methanomethylovorans hollandica DSM 15978.</title>
        <authorList>
            <person name="Lucas S."/>
            <person name="Copeland A."/>
            <person name="Lapidus A."/>
            <person name="Glavina del Rio T."/>
            <person name="Dalin E."/>
            <person name="Tice H."/>
            <person name="Bruce D."/>
            <person name="Goodwin L."/>
            <person name="Pitluck S."/>
            <person name="Peters L."/>
            <person name="Mikhailova N."/>
            <person name="Held B."/>
            <person name="Kyrpides N."/>
            <person name="Mavromatis K."/>
            <person name="Ivanova N."/>
            <person name="Brettin T."/>
            <person name="Detter J.C."/>
            <person name="Han C."/>
            <person name="Larimer F."/>
            <person name="Land M."/>
            <person name="Hauser L."/>
            <person name="Markowitz V."/>
            <person name="Cheng J.-F."/>
            <person name="Hugenholtz P."/>
            <person name="Woyke T."/>
            <person name="Wu D."/>
            <person name="Spring S."/>
            <person name="Schroeder M."/>
            <person name="Brambilla E."/>
            <person name="Klenk H.-P."/>
            <person name="Eisen J.A."/>
        </authorList>
    </citation>
    <scope>NUCLEOTIDE SEQUENCE [LARGE SCALE GENOMIC DNA]</scope>
    <source>
        <strain evidence="8">DSM 15978 / NBRC 107637 / DMS1</strain>
    </source>
</reference>
<dbReference type="GO" id="GO:0008967">
    <property type="term" value="F:phosphoglycolate phosphatase activity"/>
    <property type="evidence" value="ECO:0007669"/>
    <property type="project" value="UniProtKB-UniRule"/>
</dbReference>
<dbReference type="OrthoDB" id="120822at2157"/>
<dbReference type="SUPFAM" id="SSF56784">
    <property type="entry name" value="HAD-like"/>
    <property type="match status" value="1"/>
</dbReference>
<dbReference type="InterPro" id="IPR006382">
    <property type="entry name" value="PGPase"/>
</dbReference>
<dbReference type="STRING" id="867904.Metho_2284"/>
<gene>
    <name evidence="7" type="ordered locus">Metho_2284</name>
</gene>
<feature type="binding site" evidence="5">
    <location>
        <position position="150"/>
    </location>
    <ligand>
        <name>substrate</name>
    </ligand>
</feature>
<dbReference type="NCBIfam" id="TIGR01487">
    <property type="entry name" value="Pglycolate_arch"/>
    <property type="match status" value="1"/>
</dbReference>
<evidence type="ECO:0000256" key="2">
    <source>
        <dbReference type="ARBA" id="ARBA00022801"/>
    </source>
</evidence>
<dbReference type="EC" id="3.1.3.18" evidence="5 6"/>
<dbReference type="GeneID" id="14408362"/>
<comment type="cofactor">
    <cofactor evidence="5">
        <name>Mg(2+)</name>
        <dbReference type="ChEBI" id="CHEBI:18420"/>
    </cofactor>
</comment>
<dbReference type="Gene3D" id="3.40.50.1000">
    <property type="entry name" value="HAD superfamily/HAD-like"/>
    <property type="match status" value="1"/>
</dbReference>
<dbReference type="Gene3D" id="3.90.1070.10">
    <property type="match status" value="1"/>
</dbReference>
<proteinExistence type="inferred from homology"/>
<protein>
    <recommendedName>
        <fullName evidence="5 6">Phosphoglycolate phosphatase</fullName>
        <shortName evidence="5">PGP</shortName>
        <shortName evidence="5">PGPase</shortName>
        <ecNumber evidence="5 6">3.1.3.18</ecNumber>
    </recommendedName>
</protein>
<accession>L0L201</accession>
<dbReference type="RefSeq" id="WP_015325608.1">
    <property type="nucleotide sequence ID" value="NC_019977.1"/>
</dbReference>
<dbReference type="HAMAP" id="MF_01419">
    <property type="entry name" value="GPH_hydrolase_arch"/>
    <property type="match status" value="1"/>
</dbReference>
<dbReference type="AlphaFoldDB" id="L0L201"/>
<evidence type="ECO:0000256" key="4">
    <source>
        <dbReference type="ARBA" id="ARBA00023277"/>
    </source>
</evidence>
<feature type="binding site" evidence="5">
    <location>
        <position position="11"/>
    </location>
    <ligand>
        <name>Mg(2+)</name>
        <dbReference type="ChEBI" id="CHEBI:18420"/>
    </ligand>
</feature>
<dbReference type="Proteomes" id="UP000010866">
    <property type="component" value="Chromosome"/>
</dbReference>
<dbReference type="PANTHER" id="PTHR10000:SF8">
    <property type="entry name" value="HAD SUPERFAMILY HYDROLASE-LIKE, TYPE 3"/>
    <property type="match status" value="1"/>
</dbReference>
<dbReference type="KEGG" id="mhz:Metho_2284"/>
<dbReference type="NCBIfam" id="TIGR01482">
    <property type="entry name" value="SPP-subfamily"/>
    <property type="match status" value="1"/>
</dbReference>
<comment type="similarity">
    <text evidence="5">Belongs to the archaeal SPP-like hydrolase family.</text>
</comment>
<feature type="binding site" evidence="5">
    <location>
        <position position="9"/>
    </location>
    <ligand>
        <name>Mg(2+)</name>
        <dbReference type="ChEBI" id="CHEBI:18420"/>
    </ligand>
</feature>
<evidence type="ECO:0000256" key="6">
    <source>
        <dbReference type="NCBIfam" id="TIGR01487"/>
    </source>
</evidence>
<keyword evidence="3 5" id="KW-0460">Magnesium</keyword>
<evidence type="ECO:0000313" key="8">
    <source>
        <dbReference type="Proteomes" id="UP000010866"/>
    </source>
</evidence>
<comment type="catalytic activity">
    <reaction evidence="5">
        <text>2-phosphoglycolate + H2O = glycolate + phosphate</text>
        <dbReference type="Rhea" id="RHEA:14369"/>
        <dbReference type="ChEBI" id="CHEBI:15377"/>
        <dbReference type="ChEBI" id="CHEBI:29805"/>
        <dbReference type="ChEBI" id="CHEBI:43474"/>
        <dbReference type="ChEBI" id="CHEBI:58033"/>
        <dbReference type="EC" id="3.1.3.18"/>
    </reaction>
</comment>
<feature type="binding site" evidence="5">
    <location>
        <position position="173"/>
    </location>
    <ligand>
        <name>Mg(2+)</name>
        <dbReference type="ChEBI" id="CHEBI:18420"/>
    </ligand>
</feature>
<dbReference type="Pfam" id="PF08282">
    <property type="entry name" value="Hydrolase_3"/>
    <property type="match status" value="2"/>
</dbReference>
<keyword evidence="4 5" id="KW-0119">Carbohydrate metabolism</keyword>
<dbReference type="NCBIfam" id="NF002245">
    <property type="entry name" value="PRK01158.1"/>
    <property type="match status" value="1"/>
</dbReference>
<keyword evidence="1 5" id="KW-0479">Metal-binding</keyword>
<dbReference type="CDD" id="cd07514">
    <property type="entry name" value="HAD_Pase"/>
    <property type="match status" value="1"/>
</dbReference>
<dbReference type="InterPro" id="IPR023214">
    <property type="entry name" value="HAD_sf"/>
</dbReference>
<evidence type="ECO:0000256" key="3">
    <source>
        <dbReference type="ARBA" id="ARBA00022842"/>
    </source>
</evidence>
<dbReference type="GO" id="GO:0005829">
    <property type="term" value="C:cytosol"/>
    <property type="evidence" value="ECO:0007669"/>
    <property type="project" value="TreeGrafter"/>
</dbReference>